<dbReference type="KEGG" id="phet:94289586"/>
<organism evidence="3 4">
    <name type="scientific">Porcisia hertigi</name>
    <dbReference type="NCBI Taxonomy" id="2761500"/>
    <lineage>
        <taxon>Eukaryota</taxon>
        <taxon>Discoba</taxon>
        <taxon>Euglenozoa</taxon>
        <taxon>Kinetoplastea</taxon>
        <taxon>Metakinetoplastina</taxon>
        <taxon>Trypanosomatida</taxon>
        <taxon>Trypanosomatidae</taxon>
        <taxon>Leishmaniinae</taxon>
        <taxon>Porcisia</taxon>
    </lineage>
</organism>
<dbReference type="Proteomes" id="UP000674318">
    <property type="component" value="Chromosome 28"/>
</dbReference>
<dbReference type="EMBL" id="JAFJZO010000028">
    <property type="protein sequence ID" value="KAG5500414.1"/>
    <property type="molecule type" value="Genomic_DNA"/>
</dbReference>
<protein>
    <submittedName>
        <fullName evidence="3">Uncharacterized protein</fullName>
    </submittedName>
</protein>
<dbReference type="AlphaFoldDB" id="A0A836HWE5"/>
<name>A0A836HWE5_9TRYP</name>
<keyword evidence="2" id="KW-0472">Membrane</keyword>
<comment type="caution">
    <text evidence="3">The sequence shown here is derived from an EMBL/GenBank/DDBJ whole genome shotgun (WGS) entry which is preliminary data.</text>
</comment>
<reference evidence="3 4" key="1">
    <citation type="submission" date="2021-02" db="EMBL/GenBank/DDBJ databases">
        <title>Porcisia hertigi Genome sequencing and assembly.</title>
        <authorList>
            <person name="Almutairi H."/>
            <person name="Gatherer D."/>
        </authorList>
    </citation>
    <scope>NUCLEOTIDE SEQUENCE [LARGE SCALE GENOMIC DNA]</scope>
    <source>
        <strain evidence="3 4">C119</strain>
    </source>
</reference>
<proteinExistence type="predicted"/>
<keyword evidence="2" id="KW-1133">Transmembrane helix</keyword>
<evidence type="ECO:0000313" key="3">
    <source>
        <dbReference type="EMBL" id="KAG5500414.1"/>
    </source>
</evidence>
<sequence length="583" mass="64224">MDLSSVTGWLYALFKGLANERLHPQTLDLVREMMLADTISDAVEAFTGAVSAHYGELCWDFFGVLGVLIVTVVLARYLVRFSWRFCIGIPMADYRSDKICRGKGCSQVQAQPEQRAKRRRQVKNGKVVGEAFARPEEVPQSVSPALTKTHEAQKSGVIKIDGKGKKTAEEKLRVSSVSALPLQPQEGRQQNEVQFTATSRRTPQDARAAPTSVLRGFPEVDLLLTSPGQHYLLIGCRSKRKTSLYPQSDATAFMERGKELQEKYFTDVNAVVTTALELEQKAEIYSAQFSVDDARLIIGERFTDRFICFSLSGRTKVSLTQLWSMRLPNRRLVSSVPRWSVLGQDSILSIVDQTTELEVITRATAETSTAHKEKFKVGSALAWAVCDDHVALGGSFLREPRLSRVVQRAGGSGLVLESIAVFPNAQKLRVSALAFVTSGAPEFNTRSYLIVFLENGVGTIYNLQNISRQNIPEVVCTFVDTDYAGHSSDAPLSILTAVRGQAYHEVLRIALLRGPSLTVYEQSGKAEGGCFQMVRIADVYDAQEGDVVKHAVFLQNGLGLATSGQSDGRHVRMFALPSPSHTE</sequence>
<keyword evidence="4" id="KW-1185">Reference proteome</keyword>
<accession>A0A836HWE5</accession>
<feature type="region of interest" description="Disordered" evidence="1">
    <location>
        <begin position="177"/>
        <end position="209"/>
    </location>
</feature>
<evidence type="ECO:0000313" key="4">
    <source>
        <dbReference type="Proteomes" id="UP000674318"/>
    </source>
</evidence>
<evidence type="ECO:0000256" key="2">
    <source>
        <dbReference type="SAM" id="Phobius"/>
    </source>
</evidence>
<evidence type="ECO:0000256" key="1">
    <source>
        <dbReference type="SAM" id="MobiDB-lite"/>
    </source>
</evidence>
<keyword evidence="2" id="KW-0812">Transmembrane</keyword>
<dbReference type="GeneID" id="94289586"/>
<dbReference type="OrthoDB" id="269986at2759"/>
<dbReference type="RefSeq" id="XP_067755748.1">
    <property type="nucleotide sequence ID" value="XM_067899509.1"/>
</dbReference>
<feature type="compositionally biased region" description="Polar residues" evidence="1">
    <location>
        <begin position="186"/>
        <end position="201"/>
    </location>
</feature>
<gene>
    <name evidence="3" type="ORF">JKF63_03507</name>
</gene>
<feature type="transmembrane region" description="Helical" evidence="2">
    <location>
        <begin position="61"/>
        <end position="79"/>
    </location>
</feature>